<organism evidence="2 3">
    <name type="scientific">Babesia gibsoni</name>
    <dbReference type="NCBI Taxonomy" id="33632"/>
    <lineage>
        <taxon>Eukaryota</taxon>
        <taxon>Sar</taxon>
        <taxon>Alveolata</taxon>
        <taxon>Apicomplexa</taxon>
        <taxon>Aconoidasida</taxon>
        <taxon>Piroplasmida</taxon>
        <taxon>Babesiidae</taxon>
        <taxon>Babesia</taxon>
    </lineage>
</organism>
<proteinExistence type="predicted"/>
<feature type="transmembrane region" description="Helical" evidence="1">
    <location>
        <begin position="127"/>
        <end position="145"/>
    </location>
</feature>
<keyword evidence="1" id="KW-1133">Transmembrane helix</keyword>
<evidence type="ECO:0000256" key="1">
    <source>
        <dbReference type="SAM" id="Phobius"/>
    </source>
</evidence>
<dbReference type="AlphaFoldDB" id="A0AAD8LPG7"/>
<dbReference type="EMBL" id="JAVEPI010000002">
    <property type="protein sequence ID" value="KAK1443288.1"/>
    <property type="molecule type" value="Genomic_DNA"/>
</dbReference>
<protein>
    <submittedName>
        <fullName evidence="2">Uncharacterized protein</fullName>
    </submittedName>
</protein>
<gene>
    <name evidence="2" type="ORF">BgAZ_201640</name>
</gene>
<keyword evidence="3" id="KW-1185">Reference proteome</keyword>
<sequence>MWMLRLKEKYGKKYDVTPPQEEEDETFRRMSEENIRKICTPRFFYTDVLKENVMDPRVMKRRGLLIAMFSSFSISLVFYMWYHCYHASCSECIQSSGAPNNGEINCDFTTCIDNYFFNPKTHFEKCYYSLLFFSTIAVLFIHFLVTRLAYQIFRHSNIVQND</sequence>
<keyword evidence="1" id="KW-0812">Transmembrane</keyword>
<keyword evidence="1" id="KW-0472">Membrane</keyword>
<name>A0AAD8LPG7_BABGI</name>
<dbReference type="Proteomes" id="UP001230268">
    <property type="component" value="Unassembled WGS sequence"/>
</dbReference>
<evidence type="ECO:0000313" key="2">
    <source>
        <dbReference type="EMBL" id="KAK1443288.1"/>
    </source>
</evidence>
<evidence type="ECO:0000313" key="3">
    <source>
        <dbReference type="Proteomes" id="UP001230268"/>
    </source>
</evidence>
<reference evidence="2" key="1">
    <citation type="submission" date="2023-08" db="EMBL/GenBank/DDBJ databases">
        <title>Draft sequence of the Babesia gibsoni genome.</title>
        <authorList>
            <person name="Yamagishi J.Y."/>
            <person name="Xuan X.X."/>
        </authorList>
    </citation>
    <scope>NUCLEOTIDE SEQUENCE</scope>
    <source>
        <strain evidence="2">Azabu</strain>
    </source>
</reference>
<feature type="transmembrane region" description="Helical" evidence="1">
    <location>
        <begin position="64"/>
        <end position="82"/>
    </location>
</feature>
<comment type="caution">
    <text evidence="2">The sequence shown here is derived from an EMBL/GenBank/DDBJ whole genome shotgun (WGS) entry which is preliminary data.</text>
</comment>
<accession>A0AAD8LPG7</accession>